<dbReference type="PANTHER" id="PTHR15071">
    <property type="entry name" value="MANNOSE-6-PHOSPHATE RECEPTOR FAMILY MEMBER"/>
    <property type="match status" value="1"/>
</dbReference>
<proteinExistence type="inferred from homology"/>
<name>A0A2R5GT27_9STRA</name>
<dbReference type="PROSITE" id="PS51914">
    <property type="entry name" value="MRH"/>
    <property type="match status" value="1"/>
</dbReference>
<organism evidence="21 22">
    <name type="scientific">Hondaea fermentalgiana</name>
    <dbReference type="NCBI Taxonomy" id="2315210"/>
    <lineage>
        <taxon>Eukaryota</taxon>
        <taxon>Sar</taxon>
        <taxon>Stramenopiles</taxon>
        <taxon>Bigyra</taxon>
        <taxon>Labyrinthulomycetes</taxon>
        <taxon>Thraustochytrida</taxon>
        <taxon>Thraustochytriidae</taxon>
        <taxon>Hondaea</taxon>
    </lineage>
</organism>
<keyword evidence="22" id="KW-1185">Reference proteome</keyword>
<comment type="similarity">
    <text evidence="5">Belongs to the ATG27 family.</text>
</comment>
<evidence type="ECO:0000256" key="8">
    <source>
        <dbReference type="ARBA" id="ARBA00022692"/>
    </source>
</evidence>
<feature type="compositionally biased region" description="Low complexity" evidence="18">
    <location>
        <begin position="278"/>
        <end position="287"/>
    </location>
</feature>
<dbReference type="GO" id="GO:0034045">
    <property type="term" value="C:phagophore assembly site membrane"/>
    <property type="evidence" value="ECO:0007669"/>
    <property type="project" value="UniProtKB-SubCell"/>
</dbReference>
<keyword evidence="11 19" id="KW-1133">Transmembrane helix</keyword>
<comment type="caution">
    <text evidence="21">The sequence shown here is derived from an EMBL/GenBank/DDBJ whole genome shotgun (WGS) entry which is preliminary data.</text>
</comment>
<dbReference type="GO" id="GO:0006914">
    <property type="term" value="P:autophagy"/>
    <property type="evidence" value="ECO:0007669"/>
    <property type="project" value="UniProtKB-KW"/>
</dbReference>
<sequence length="307" mass="31514">MAEQQLSAIFYVNICEPVVAGVTEKGPCADHPDAVAVSVNYQTCQPWGLLQNEQPWKGINGNVGAGIETTYAGPSDGLCAQGRVTRIQIKCEETITAPTFLDTVTVGPDHCEVTFLFRSKTGCGTPVGDAGASGSDAGNTGAGGSSPTAPSSSPGHKPASSPTQQGNAHSGSSNDPDTGSMSVFLTLLLVGTFLYCVIGIFLNMRNEGREGLEAVPHIDFWRALPALVVHAAAITFSWVKGLLGFGAEGGYHSFSPTSARSGNVNGAADYSMPPPPSSGGAAVSPTSESQVPITGQPRGPSGEYTVI</sequence>
<evidence type="ECO:0000256" key="7">
    <source>
        <dbReference type="ARBA" id="ARBA00022448"/>
    </source>
</evidence>
<evidence type="ECO:0000256" key="15">
    <source>
        <dbReference type="ARBA" id="ARBA00023136"/>
    </source>
</evidence>
<evidence type="ECO:0000256" key="11">
    <source>
        <dbReference type="ARBA" id="ARBA00022989"/>
    </source>
</evidence>
<keyword evidence="15 19" id="KW-0472">Membrane</keyword>
<dbReference type="EMBL" id="BEYU01000167">
    <property type="protein sequence ID" value="GBG33745.1"/>
    <property type="molecule type" value="Genomic_DNA"/>
</dbReference>
<feature type="compositionally biased region" description="Low complexity" evidence="18">
    <location>
        <begin position="128"/>
        <end position="155"/>
    </location>
</feature>
<evidence type="ECO:0000313" key="21">
    <source>
        <dbReference type="EMBL" id="GBG33745.1"/>
    </source>
</evidence>
<evidence type="ECO:0000256" key="6">
    <source>
        <dbReference type="ARBA" id="ARBA00013776"/>
    </source>
</evidence>
<evidence type="ECO:0000256" key="4">
    <source>
        <dbReference type="ARBA" id="ARBA00004472"/>
    </source>
</evidence>
<keyword evidence="14" id="KW-0496">Mitochondrion</keyword>
<dbReference type="InterPro" id="IPR009011">
    <property type="entry name" value="Man6P_isomerase_rcpt-bd_dom_sf"/>
</dbReference>
<dbReference type="AlphaFoldDB" id="A0A2R5GT27"/>
<feature type="region of interest" description="Disordered" evidence="18">
    <location>
        <begin position="265"/>
        <end position="307"/>
    </location>
</feature>
<evidence type="ECO:0000256" key="2">
    <source>
        <dbReference type="ARBA" id="ARBA00004358"/>
    </source>
</evidence>
<evidence type="ECO:0000256" key="17">
    <source>
        <dbReference type="ARBA" id="ARBA00023329"/>
    </source>
</evidence>
<feature type="region of interest" description="Disordered" evidence="18">
    <location>
        <begin position="128"/>
        <end position="176"/>
    </location>
</feature>
<dbReference type="Gene3D" id="2.70.130.10">
    <property type="entry name" value="Mannose-6-phosphate receptor binding domain"/>
    <property type="match status" value="1"/>
</dbReference>
<keyword evidence="7" id="KW-0813">Transport</keyword>
<keyword evidence="8 19" id="KW-0812">Transmembrane</keyword>
<dbReference type="InParanoid" id="A0A2R5GT27"/>
<keyword evidence="17" id="KW-0968">Cytoplasmic vesicle</keyword>
<feature type="transmembrane region" description="Helical" evidence="19">
    <location>
        <begin position="181"/>
        <end position="202"/>
    </location>
</feature>
<evidence type="ECO:0000256" key="13">
    <source>
        <dbReference type="ARBA" id="ARBA00023034"/>
    </source>
</evidence>
<evidence type="ECO:0000256" key="12">
    <source>
        <dbReference type="ARBA" id="ARBA00023006"/>
    </source>
</evidence>
<keyword evidence="9" id="KW-0732">Signal</keyword>
<dbReference type="InterPro" id="IPR018939">
    <property type="entry name" value="Autophagy-rel_prot_27"/>
</dbReference>
<dbReference type="SUPFAM" id="SSF50911">
    <property type="entry name" value="Mannose 6-phosphate receptor domain"/>
    <property type="match status" value="1"/>
</dbReference>
<evidence type="ECO:0000313" key="22">
    <source>
        <dbReference type="Proteomes" id="UP000241890"/>
    </source>
</evidence>
<keyword evidence="16" id="KW-1015">Disulfide bond</keyword>
<reference evidence="21 22" key="1">
    <citation type="submission" date="2017-12" db="EMBL/GenBank/DDBJ databases">
        <title>Sequencing, de novo assembly and annotation of complete genome of a new Thraustochytrid species, strain FCC1311.</title>
        <authorList>
            <person name="Sedici K."/>
            <person name="Godart F."/>
            <person name="Aiese Cigliano R."/>
            <person name="Sanseverino W."/>
            <person name="Barakat M."/>
            <person name="Ortet P."/>
            <person name="Marechal E."/>
            <person name="Cagnac O."/>
            <person name="Amato A."/>
        </authorList>
    </citation>
    <scope>NUCLEOTIDE SEQUENCE [LARGE SCALE GENOMIC DNA]</scope>
</reference>
<dbReference type="OrthoDB" id="29460at2759"/>
<evidence type="ECO:0000256" key="19">
    <source>
        <dbReference type="SAM" id="Phobius"/>
    </source>
</evidence>
<gene>
    <name evidence="21" type="ORF">FCC1311_099682</name>
</gene>
<evidence type="ECO:0000256" key="18">
    <source>
        <dbReference type="SAM" id="MobiDB-lite"/>
    </source>
</evidence>
<keyword evidence="10" id="KW-0653">Protein transport</keyword>
<dbReference type="Pfam" id="PF09451">
    <property type="entry name" value="ATG27"/>
    <property type="match status" value="1"/>
</dbReference>
<feature type="domain" description="MRH" evidence="20">
    <location>
        <begin position="1"/>
        <end position="125"/>
    </location>
</feature>
<evidence type="ECO:0000256" key="16">
    <source>
        <dbReference type="ARBA" id="ARBA00023157"/>
    </source>
</evidence>
<evidence type="ECO:0000256" key="14">
    <source>
        <dbReference type="ARBA" id="ARBA00023128"/>
    </source>
</evidence>
<dbReference type="Proteomes" id="UP000241890">
    <property type="component" value="Unassembled WGS sequence"/>
</dbReference>
<evidence type="ECO:0000256" key="1">
    <source>
        <dbReference type="ARBA" id="ARBA00004304"/>
    </source>
</evidence>
<keyword evidence="12" id="KW-0072">Autophagy</keyword>
<feature type="compositionally biased region" description="Polar residues" evidence="18">
    <location>
        <begin position="160"/>
        <end position="176"/>
    </location>
</feature>
<accession>A0A2R5GT27</accession>
<dbReference type="GO" id="GO:0010008">
    <property type="term" value="C:endosome membrane"/>
    <property type="evidence" value="ECO:0007669"/>
    <property type="project" value="UniProtKB-SubCell"/>
</dbReference>
<evidence type="ECO:0000256" key="3">
    <source>
        <dbReference type="ARBA" id="ARBA00004394"/>
    </source>
</evidence>
<evidence type="ECO:0000256" key="10">
    <source>
        <dbReference type="ARBA" id="ARBA00022927"/>
    </source>
</evidence>
<protein>
    <recommendedName>
        <fullName evidence="6">Autophagy-related protein 27</fullName>
    </recommendedName>
</protein>
<dbReference type="InterPro" id="IPR044865">
    <property type="entry name" value="MRH_dom"/>
</dbReference>
<dbReference type="GO" id="GO:0015031">
    <property type="term" value="P:protein transport"/>
    <property type="evidence" value="ECO:0007669"/>
    <property type="project" value="UniProtKB-KW"/>
</dbReference>
<dbReference type="PANTHER" id="PTHR15071:SF0">
    <property type="entry name" value="MANNOSE 6-PHOSPHATE RECEPTOR-LIKE PROTEIN 1"/>
    <property type="match status" value="1"/>
</dbReference>
<evidence type="ECO:0000259" key="20">
    <source>
        <dbReference type="PROSITE" id="PS51914"/>
    </source>
</evidence>
<dbReference type="GO" id="GO:0031966">
    <property type="term" value="C:mitochondrial membrane"/>
    <property type="evidence" value="ECO:0007669"/>
    <property type="project" value="UniProtKB-SubCell"/>
</dbReference>
<evidence type="ECO:0000256" key="5">
    <source>
        <dbReference type="ARBA" id="ARBA00005363"/>
    </source>
</evidence>
<keyword evidence="13" id="KW-0333">Golgi apparatus</keyword>
<dbReference type="GO" id="GO:0000139">
    <property type="term" value="C:Golgi membrane"/>
    <property type="evidence" value="ECO:0007669"/>
    <property type="project" value="UniProtKB-SubCell"/>
</dbReference>
<evidence type="ECO:0000256" key="9">
    <source>
        <dbReference type="ARBA" id="ARBA00022729"/>
    </source>
</evidence>
<comment type="subcellular location">
    <subcellularLocation>
        <location evidence="2">Cytoplasmic vesicle membrane</location>
        <topology evidence="2">Single-pass type I membrane protein</topology>
    </subcellularLocation>
    <subcellularLocation>
        <location evidence="3">Golgi apparatus membrane</location>
    </subcellularLocation>
    <subcellularLocation>
        <location evidence="1">Mitochondrion membrane</location>
        <topology evidence="1">Single-pass membrane protein</topology>
    </subcellularLocation>
    <subcellularLocation>
        <location evidence="4">Preautophagosomal structure membrane</location>
        <topology evidence="4">Single-pass type I membrane protein</topology>
    </subcellularLocation>
</comment>